<evidence type="ECO:0000313" key="3">
    <source>
        <dbReference type="Proteomes" id="UP001310594"/>
    </source>
</evidence>
<comment type="caution">
    <text evidence="2">The sequence shown here is derived from an EMBL/GenBank/DDBJ whole genome shotgun (WGS) entry which is preliminary data.</text>
</comment>
<evidence type="ECO:0000256" key="1">
    <source>
        <dbReference type="SAM" id="MobiDB-lite"/>
    </source>
</evidence>
<dbReference type="EMBL" id="JAVRQU010000001">
    <property type="protein sequence ID" value="KAK5707669.1"/>
    <property type="molecule type" value="Genomic_DNA"/>
</dbReference>
<proteinExistence type="predicted"/>
<dbReference type="GO" id="GO:0003735">
    <property type="term" value="F:structural constituent of ribosome"/>
    <property type="evidence" value="ECO:0007669"/>
    <property type="project" value="TreeGrafter"/>
</dbReference>
<dbReference type="InterPro" id="IPR021036">
    <property type="entry name" value="Ribosomal_mS45"/>
</dbReference>
<feature type="compositionally biased region" description="Basic and acidic residues" evidence="1">
    <location>
        <begin position="116"/>
        <end position="135"/>
    </location>
</feature>
<feature type="compositionally biased region" description="Basic and acidic residues" evidence="1">
    <location>
        <begin position="82"/>
        <end position="109"/>
    </location>
</feature>
<feature type="region of interest" description="Disordered" evidence="1">
    <location>
        <begin position="82"/>
        <end position="159"/>
    </location>
</feature>
<dbReference type="GO" id="GO:0005763">
    <property type="term" value="C:mitochondrial small ribosomal subunit"/>
    <property type="evidence" value="ECO:0007669"/>
    <property type="project" value="TreeGrafter"/>
</dbReference>
<accession>A0AAN8A5M0</accession>
<sequence length="400" mass="46186">MPPRISSSRLSQPQTCQCFRTRPCEPPSSRQFHASARHEVTHLRRDMYAWLKGPGKVFRKPLRGSTNYLSAYDKQGNLFRAKKDDRGTRNRDEVKEVAENEETASRRDLEDETLTDEDRSMRAEQREVARNSRTAEDEETEARGGVPKERTTDMRPYPLNHMFRSQPVLSEELREQLYTQVAVNEYDLASVAASFGVDIRRVAAAVRLKTIEKQWEAEGKPLAKPYSTAILAMLPTTPFRPDTNKSITPHEPINDLPVHPHTRQQIFYPASESRQFTREDAAKVFSSKLLPADKRIPLPMLVDLEKWKLEGLDRQQRTERQVAKDTEAREEAEEQARKKAEWEERTQRVVKGRRWDFKFQDISVDKVGKDGRGNEAVGYRYGMPHVDRKRGVVKIPTSVA</sequence>
<reference evidence="2" key="1">
    <citation type="submission" date="2023-08" db="EMBL/GenBank/DDBJ databases">
        <title>Black Yeasts Isolated from many extreme environments.</title>
        <authorList>
            <person name="Coleine C."/>
            <person name="Stajich J.E."/>
            <person name="Selbmann L."/>
        </authorList>
    </citation>
    <scope>NUCLEOTIDE SEQUENCE</scope>
    <source>
        <strain evidence="2">CCFEE 5810</strain>
    </source>
</reference>
<evidence type="ECO:0000313" key="2">
    <source>
        <dbReference type="EMBL" id="KAK5707669.1"/>
    </source>
</evidence>
<gene>
    <name evidence="2" type="ORF">LTR97_000207</name>
</gene>
<protein>
    <recommendedName>
        <fullName evidence="4">37S ribosomal protein S35, mitochondrial</fullName>
    </recommendedName>
</protein>
<dbReference type="AlphaFoldDB" id="A0AAN8A5M0"/>
<dbReference type="PANTHER" id="PTHR28158">
    <property type="entry name" value="37S RIBOSOMAL PROTEIN S35, MITOCHONDRIAL"/>
    <property type="match status" value="1"/>
</dbReference>
<dbReference type="PANTHER" id="PTHR28158:SF1">
    <property type="entry name" value="SMALL RIBOSOMAL SUBUNIT PROTEIN MS45"/>
    <property type="match status" value="1"/>
</dbReference>
<dbReference type="Pfam" id="PF12298">
    <property type="entry name" value="Bot1p"/>
    <property type="match status" value="1"/>
</dbReference>
<evidence type="ECO:0008006" key="4">
    <source>
        <dbReference type="Google" id="ProtNLM"/>
    </source>
</evidence>
<dbReference type="GO" id="GO:0032543">
    <property type="term" value="P:mitochondrial translation"/>
    <property type="evidence" value="ECO:0007669"/>
    <property type="project" value="TreeGrafter"/>
</dbReference>
<dbReference type="Proteomes" id="UP001310594">
    <property type="component" value="Unassembled WGS sequence"/>
</dbReference>
<feature type="region of interest" description="Disordered" evidence="1">
    <location>
        <begin position="315"/>
        <end position="342"/>
    </location>
</feature>
<name>A0AAN8A5M0_9PEZI</name>
<organism evidence="2 3">
    <name type="scientific">Elasticomyces elasticus</name>
    <dbReference type="NCBI Taxonomy" id="574655"/>
    <lineage>
        <taxon>Eukaryota</taxon>
        <taxon>Fungi</taxon>
        <taxon>Dikarya</taxon>
        <taxon>Ascomycota</taxon>
        <taxon>Pezizomycotina</taxon>
        <taxon>Dothideomycetes</taxon>
        <taxon>Dothideomycetidae</taxon>
        <taxon>Mycosphaerellales</taxon>
        <taxon>Teratosphaeriaceae</taxon>
        <taxon>Elasticomyces</taxon>
    </lineage>
</organism>